<name>A0A5K3FQT4_MESCO</name>
<feature type="domain" description="Cytochrome b5 heme-binding" evidence="3">
    <location>
        <begin position="86"/>
        <end position="175"/>
    </location>
</feature>
<dbReference type="InterPro" id="IPR036400">
    <property type="entry name" value="Cyt_B5-like_heme/steroid_sf"/>
</dbReference>
<comment type="similarity">
    <text evidence="1">Belongs to the cytochrome b5 family. MAPR subfamily.</text>
</comment>
<dbReference type="InterPro" id="IPR001199">
    <property type="entry name" value="Cyt_B5-like_heme/steroid-bd"/>
</dbReference>
<dbReference type="PANTHER" id="PTHR10281:SF4">
    <property type="entry name" value="NEUFERRICIN"/>
    <property type="match status" value="1"/>
</dbReference>
<dbReference type="GO" id="GO:0016020">
    <property type="term" value="C:membrane"/>
    <property type="evidence" value="ECO:0007669"/>
    <property type="project" value="TreeGrafter"/>
</dbReference>
<keyword evidence="2" id="KW-0732">Signal</keyword>
<dbReference type="InterPro" id="IPR050577">
    <property type="entry name" value="MAPR/NEUFC/NENF-like"/>
</dbReference>
<accession>A0A5K3FQT4</accession>
<sequence>MWKLGVLIVLLSALLPHLWPECSSELHRMWETFRPTLLDWMNALIAANTRIMHPFLRLFNLKVMEANSSPETTKPFTLPSCLRNPIALERLIEHKHLVVLGHVFDVSPNVEAYGPNGVYAFLTGRDATRLIVSEGMEDSPSEGYALDGLTSSQIYELGDWLKLYARKYSCVGYIPGVYYSPMGDASDLLLELLDVWNKQPPEYVDFDELLPACSSFFDGKLLRLACNPYGSDQASDTLYPRQLLEPEKATVRCACVPKTLLTHARLRRYPGCPGTADHCFVKINNPESVWTGRLASVETI</sequence>
<proteinExistence type="inferred from homology"/>
<evidence type="ECO:0000256" key="1">
    <source>
        <dbReference type="ARBA" id="ARBA00038357"/>
    </source>
</evidence>
<evidence type="ECO:0000313" key="4">
    <source>
        <dbReference type="WBParaSite" id="MCU_010730-RA"/>
    </source>
</evidence>
<dbReference type="SMART" id="SM01117">
    <property type="entry name" value="Cyt-b5"/>
    <property type="match status" value="1"/>
</dbReference>
<protein>
    <submittedName>
        <fullName evidence="4">Cytochrome b5 heme-binding domain-containing protein</fullName>
    </submittedName>
</protein>
<dbReference type="WBParaSite" id="MCU_010730-RA">
    <property type="protein sequence ID" value="MCU_010730-RA"/>
    <property type="gene ID" value="MCU_010730"/>
</dbReference>
<dbReference type="AlphaFoldDB" id="A0A5K3FQT4"/>
<feature type="chain" id="PRO_5024419677" evidence="2">
    <location>
        <begin position="25"/>
        <end position="300"/>
    </location>
</feature>
<evidence type="ECO:0000259" key="3">
    <source>
        <dbReference type="SMART" id="SM01117"/>
    </source>
</evidence>
<dbReference type="GO" id="GO:0012505">
    <property type="term" value="C:endomembrane system"/>
    <property type="evidence" value="ECO:0007669"/>
    <property type="project" value="TreeGrafter"/>
</dbReference>
<dbReference type="PANTHER" id="PTHR10281">
    <property type="entry name" value="MEMBRANE-ASSOCIATED PROGESTERONE RECEPTOR COMPONENT-RELATED"/>
    <property type="match status" value="1"/>
</dbReference>
<feature type="signal peptide" evidence="2">
    <location>
        <begin position="1"/>
        <end position="24"/>
    </location>
</feature>
<dbReference type="SUPFAM" id="SSF55856">
    <property type="entry name" value="Cytochrome b5-like heme/steroid binding domain"/>
    <property type="match status" value="1"/>
</dbReference>
<dbReference type="Gene3D" id="3.10.120.10">
    <property type="entry name" value="Cytochrome b5-like heme/steroid binding domain"/>
    <property type="match status" value="1"/>
</dbReference>
<organism evidence="4">
    <name type="scientific">Mesocestoides corti</name>
    <name type="common">Flatworm</name>
    <dbReference type="NCBI Taxonomy" id="53468"/>
    <lineage>
        <taxon>Eukaryota</taxon>
        <taxon>Metazoa</taxon>
        <taxon>Spiralia</taxon>
        <taxon>Lophotrochozoa</taxon>
        <taxon>Platyhelminthes</taxon>
        <taxon>Cestoda</taxon>
        <taxon>Eucestoda</taxon>
        <taxon>Cyclophyllidea</taxon>
        <taxon>Mesocestoididae</taxon>
        <taxon>Mesocestoides</taxon>
    </lineage>
</organism>
<evidence type="ECO:0000256" key="2">
    <source>
        <dbReference type="SAM" id="SignalP"/>
    </source>
</evidence>
<reference evidence="4" key="1">
    <citation type="submission" date="2019-11" db="UniProtKB">
        <authorList>
            <consortium name="WormBaseParasite"/>
        </authorList>
    </citation>
    <scope>IDENTIFICATION</scope>
</reference>